<name>A0A8H9E0L0_SHIBO</name>
<comment type="caution">
    <text evidence="3">The sequence shown here is derived from an EMBL/GenBank/DDBJ whole genome shotgun (WGS) entry which is preliminary data.</text>
</comment>
<reference evidence="3" key="1">
    <citation type="submission" date="2018-05" db="EMBL/GenBank/DDBJ databases">
        <authorList>
            <person name="Ashton P.M."/>
            <person name="Dallman T."/>
            <person name="Nair S."/>
            <person name="De Pinna E."/>
            <person name="Peters T."/>
            <person name="Grant K."/>
        </authorList>
    </citation>
    <scope>NUCLEOTIDE SEQUENCE</scope>
    <source>
        <strain evidence="3">287711</strain>
    </source>
</reference>
<dbReference type="Gene3D" id="3.30.160.390">
    <property type="entry name" value="Integrase, DNA-binding domain"/>
    <property type="match status" value="1"/>
</dbReference>
<sequence length="67" mass="7452">MPKIIIPLTPTEVANAKAKVDPATGKKQDTPYRDGDGLELMAKASGSRVWYFRYRKPVSGKRTMLSL</sequence>
<feature type="domain" description="Integrase DNA-binding" evidence="2">
    <location>
        <begin position="8"/>
        <end position="67"/>
    </location>
</feature>
<dbReference type="Pfam" id="PF13356">
    <property type="entry name" value="Arm-DNA-bind_3"/>
    <property type="match status" value="1"/>
</dbReference>
<protein>
    <submittedName>
        <fullName evidence="3">Integrase</fullName>
    </submittedName>
</protein>
<dbReference type="InterPro" id="IPR038488">
    <property type="entry name" value="Integrase_DNA-bd_sf"/>
</dbReference>
<proteinExistence type="predicted"/>
<dbReference type="EMBL" id="AAVUMO010000065">
    <property type="protein sequence ID" value="EGE3746821.1"/>
    <property type="molecule type" value="Genomic_DNA"/>
</dbReference>
<accession>A0A8H9E0L0</accession>
<dbReference type="Proteomes" id="UP000864586">
    <property type="component" value="Unassembled WGS sequence"/>
</dbReference>
<feature type="compositionally biased region" description="Basic and acidic residues" evidence="1">
    <location>
        <begin position="18"/>
        <end position="36"/>
    </location>
</feature>
<dbReference type="InterPro" id="IPR025166">
    <property type="entry name" value="Integrase_DNA_bind_dom"/>
</dbReference>
<evidence type="ECO:0000256" key="1">
    <source>
        <dbReference type="SAM" id="MobiDB-lite"/>
    </source>
</evidence>
<dbReference type="AlphaFoldDB" id="A0A8H9E0L0"/>
<evidence type="ECO:0000259" key="2">
    <source>
        <dbReference type="Pfam" id="PF13356"/>
    </source>
</evidence>
<feature type="region of interest" description="Disordered" evidence="1">
    <location>
        <begin position="16"/>
        <end position="38"/>
    </location>
</feature>
<gene>
    <name evidence="3" type="ORF">DLV22_19500</name>
</gene>
<organism evidence="3">
    <name type="scientific">Shigella boydii</name>
    <dbReference type="NCBI Taxonomy" id="621"/>
    <lineage>
        <taxon>Bacteria</taxon>
        <taxon>Pseudomonadati</taxon>
        <taxon>Pseudomonadota</taxon>
        <taxon>Gammaproteobacteria</taxon>
        <taxon>Enterobacterales</taxon>
        <taxon>Enterobacteriaceae</taxon>
        <taxon>Shigella</taxon>
    </lineage>
</organism>
<evidence type="ECO:0000313" key="3">
    <source>
        <dbReference type="EMBL" id="EGE3746821.1"/>
    </source>
</evidence>
<feature type="non-terminal residue" evidence="3">
    <location>
        <position position="67"/>
    </location>
</feature>